<feature type="region of interest" description="Disordered" evidence="1">
    <location>
        <begin position="44"/>
        <end position="63"/>
    </location>
</feature>
<protein>
    <submittedName>
        <fullName evidence="2">Uncharacterized protein</fullName>
    </submittedName>
</protein>
<dbReference type="RefSeq" id="WP_162033414.1">
    <property type="nucleotide sequence ID" value="NZ_CACVBR010000028.1"/>
</dbReference>
<name>A0A6N4X7E3_9FLAO</name>
<keyword evidence="3" id="KW-1185">Reference proteome</keyword>
<reference evidence="2 3" key="1">
    <citation type="submission" date="2020-01" db="EMBL/GenBank/DDBJ databases">
        <authorList>
            <person name="Rodrigo-Torres L."/>
            <person name="Arahal R. D."/>
            <person name="Lucena T."/>
        </authorList>
    </citation>
    <scope>NUCLEOTIDE SEQUENCE [LARGE SCALE GENOMIC DNA]</scope>
    <source>
        <strain evidence="2 3">CECT 9293</strain>
    </source>
</reference>
<dbReference type="PROSITE" id="PS51257">
    <property type="entry name" value="PROKAR_LIPOPROTEIN"/>
    <property type="match status" value="1"/>
</dbReference>
<dbReference type="EMBL" id="CACVBR010000028">
    <property type="protein sequence ID" value="CAA7196624.1"/>
    <property type="molecule type" value="Genomic_DNA"/>
</dbReference>
<proteinExistence type="predicted"/>
<evidence type="ECO:0000313" key="2">
    <source>
        <dbReference type="EMBL" id="CAA7196624.1"/>
    </source>
</evidence>
<dbReference type="Proteomes" id="UP000445144">
    <property type="component" value="Unassembled WGS sequence"/>
</dbReference>
<sequence length="63" mass="7458">MKRMITITGFIITVSMLLSCVVHDHSHGRVVPPGHVKRVYVYEKKGHGHHHRHHKYRKHGHHR</sequence>
<feature type="compositionally biased region" description="Basic residues" evidence="1">
    <location>
        <begin position="46"/>
        <end position="63"/>
    </location>
</feature>
<gene>
    <name evidence="2" type="ORF">CHRY9293_02702</name>
</gene>
<evidence type="ECO:0000313" key="3">
    <source>
        <dbReference type="Proteomes" id="UP000445144"/>
    </source>
</evidence>
<organism evidence="2 3">
    <name type="scientific">Chryseobacterium potabilaquae</name>
    <dbReference type="NCBI Taxonomy" id="2675057"/>
    <lineage>
        <taxon>Bacteria</taxon>
        <taxon>Pseudomonadati</taxon>
        <taxon>Bacteroidota</taxon>
        <taxon>Flavobacteriia</taxon>
        <taxon>Flavobacteriales</taxon>
        <taxon>Weeksellaceae</taxon>
        <taxon>Chryseobacterium group</taxon>
        <taxon>Chryseobacterium</taxon>
    </lineage>
</organism>
<dbReference type="AlphaFoldDB" id="A0A6N4X7E3"/>
<evidence type="ECO:0000256" key="1">
    <source>
        <dbReference type="SAM" id="MobiDB-lite"/>
    </source>
</evidence>
<accession>A0A6N4X7E3</accession>